<accession>A0ABT2N2X4</accession>
<organism evidence="1 2">
    <name type="scientific">Laspinema olomoucense D3b</name>
    <dbReference type="NCBI Taxonomy" id="2953688"/>
    <lineage>
        <taxon>Bacteria</taxon>
        <taxon>Bacillati</taxon>
        <taxon>Cyanobacteriota</taxon>
        <taxon>Cyanophyceae</taxon>
        <taxon>Oscillatoriophycideae</taxon>
        <taxon>Oscillatoriales</taxon>
        <taxon>Laspinemataceae</taxon>
        <taxon>Laspinema</taxon>
        <taxon>Laspinema olomoucense</taxon>
    </lineage>
</organism>
<sequence length="76" mass="8728">MSKKVSITLDDEVLKFVDTIAPGHNRSRFINEILLKEKHQRLITELADAYREQSNDPEFQQEVLAWDVTVSDGLNA</sequence>
<reference evidence="1 2" key="1">
    <citation type="journal article" date="2022" name="Front. Microbiol.">
        <title>High genomic differentiation and limited gene flow indicate recent cryptic speciation within the genus Laspinema (cyanobacteria).</title>
        <authorList>
            <person name="Stanojkovic A."/>
            <person name="Skoupy S."/>
            <person name="Skaloud P."/>
            <person name="Dvorak P."/>
        </authorList>
    </citation>
    <scope>NUCLEOTIDE SEQUENCE [LARGE SCALE GENOMIC DNA]</scope>
    <source>
        <strain evidence="1 2">D3b</strain>
    </source>
</reference>
<dbReference type="RefSeq" id="WP_261197361.1">
    <property type="nucleotide sequence ID" value="NZ_JAMXFA010000005.1"/>
</dbReference>
<evidence type="ECO:0008006" key="3">
    <source>
        <dbReference type="Google" id="ProtNLM"/>
    </source>
</evidence>
<name>A0ABT2N2X4_9CYAN</name>
<evidence type="ECO:0000313" key="2">
    <source>
        <dbReference type="Proteomes" id="UP001525961"/>
    </source>
</evidence>
<gene>
    <name evidence="1" type="ORF">NG792_04765</name>
</gene>
<dbReference type="EMBL" id="JAMXFA010000005">
    <property type="protein sequence ID" value="MCT7977038.1"/>
    <property type="molecule type" value="Genomic_DNA"/>
</dbReference>
<proteinExistence type="predicted"/>
<comment type="caution">
    <text evidence="1">The sequence shown here is derived from an EMBL/GenBank/DDBJ whole genome shotgun (WGS) entry which is preliminary data.</text>
</comment>
<protein>
    <recommendedName>
        <fullName evidence="3">CopG family transcriptional regulator</fullName>
    </recommendedName>
</protein>
<keyword evidence="2" id="KW-1185">Reference proteome</keyword>
<evidence type="ECO:0000313" key="1">
    <source>
        <dbReference type="EMBL" id="MCT7977038.1"/>
    </source>
</evidence>
<dbReference type="Proteomes" id="UP001525961">
    <property type="component" value="Unassembled WGS sequence"/>
</dbReference>